<evidence type="ECO:0000313" key="3">
    <source>
        <dbReference type="Proteomes" id="UP001215461"/>
    </source>
</evidence>
<evidence type="ECO:0000256" key="1">
    <source>
        <dbReference type="SAM" id="Phobius"/>
    </source>
</evidence>
<dbReference type="Proteomes" id="UP001215461">
    <property type="component" value="Unassembled WGS sequence"/>
</dbReference>
<dbReference type="RefSeq" id="WP_277361958.1">
    <property type="nucleotide sequence ID" value="NZ_JAANXN010000002.1"/>
</dbReference>
<comment type="caution">
    <text evidence="2">The sequence shown here is derived from an EMBL/GenBank/DDBJ whole genome shotgun (WGS) entry which is preliminary data.</text>
</comment>
<dbReference type="AlphaFoldDB" id="A0ABD4XHG8"/>
<keyword evidence="1" id="KW-0472">Membrane</keyword>
<gene>
    <name evidence="2" type="ORF">G9403_02390</name>
</gene>
<evidence type="ECO:0000313" key="2">
    <source>
        <dbReference type="EMBL" id="MDF8370512.1"/>
    </source>
</evidence>
<feature type="transmembrane region" description="Helical" evidence="1">
    <location>
        <begin position="7"/>
        <end position="27"/>
    </location>
</feature>
<reference evidence="2 3" key="1">
    <citation type="submission" date="2020-03" db="EMBL/GenBank/DDBJ databases">
        <title>Comparative genomics of Weissella paramesenteroides.</title>
        <authorList>
            <person name="Kant R."/>
            <person name="Takala T."/>
            <person name="Saris P."/>
        </authorList>
    </citation>
    <scope>NUCLEOTIDE SEQUENCE [LARGE SCALE GENOMIC DNA]</scope>
    <source>
        <strain evidence="2 3">SJ27-4</strain>
    </source>
</reference>
<keyword evidence="1" id="KW-1133">Transmembrane helix</keyword>
<organism evidence="2 3">
    <name type="scientific">Weissella paramesenteroides</name>
    <name type="common">Leuconostoc paramesenteroides</name>
    <dbReference type="NCBI Taxonomy" id="1249"/>
    <lineage>
        <taxon>Bacteria</taxon>
        <taxon>Bacillati</taxon>
        <taxon>Bacillota</taxon>
        <taxon>Bacilli</taxon>
        <taxon>Lactobacillales</taxon>
        <taxon>Lactobacillaceae</taxon>
        <taxon>Weissella</taxon>
    </lineage>
</organism>
<sequence length="61" mass="6808">MKKIIGYALVLTVITFFHAGVITLFAHFGLDDYMQGVVSAAIGYMAIQMTDEYFKDKNNGK</sequence>
<dbReference type="EMBL" id="JAANXN010000002">
    <property type="protein sequence ID" value="MDF8370512.1"/>
    <property type="molecule type" value="Genomic_DNA"/>
</dbReference>
<keyword evidence="1" id="KW-0812">Transmembrane</keyword>
<proteinExistence type="predicted"/>
<protein>
    <recommendedName>
        <fullName evidence="4">Phage holin</fullName>
    </recommendedName>
</protein>
<evidence type="ECO:0008006" key="4">
    <source>
        <dbReference type="Google" id="ProtNLM"/>
    </source>
</evidence>
<accession>A0ABD4XHG8</accession>
<name>A0ABD4XHG8_WEIPA</name>